<evidence type="ECO:0008006" key="4">
    <source>
        <dbReference type="Google" id="ProtNLM"/>
    </source>
</evidence>
<evidence type="ECO:0000313" key="3">
    <source>
        <dbReference type="Proteomes" id="UP001519273"/>
    </source>
</evidence>
<proteinExistence type="predicted"/>
<dbReference type="Proteomes" id="UP001519273">
    <property type="component" value="Unassembled WGS sequence"/>
</dbReference>
<evidence type="ECO:0000313" key="2">
    <source>
        <dbReference type="EMBL" id="MBP1936844.1"/>
    </source>
</evidence>
<comment type="caution">
    <text evidence="2">The sequence shown here is derived from an EMBL/GenBank/DDBJ whole genome shotgun (WGS) entry which is preliminary data.</text>
</comment>
<sequence length="328" mass="37124">MQPATSEVFKQLVEQVVCINRNGPELKKGRLIAVKDDHLVLLTDEQYCYYQTQHIKSVTVNSIVQPSSSIVPYPHRTHHLDGINFNDVLQKMVYRSVQINQGGPEYIDGVLTGVLNNHIILVQGFQIIRVATFHIKNVSFNLRSQNTKQQSNDKAVKASSEGDEIITTKDVPSNEVKDETPIQENELVIVKTVSSAVTAEDSETDDVEEKPSLEVNDQAYEVTTHAFSENENEDGDLKLLDLSSQEQNDVDQPSELPLSNRSPPKKRKNKPIKSTVSTGRSAISHRRKSLKEKQETKVIAKNKKHLLPQKYIFKSVWLSPMLRNQFTR</sequence>
<dbReference type="EMBL" id="JAGGKP010000002">
    <property type="protein sequence ID" value="MBP1936844.1"/>
    <property type="molecule type" value="Genomic_DNA"/>
</dbReference>
<protein>
    <recommendedName>
        <fullName evidence="4">DUF2642 domain-containing protein</fullName>
    </recommendedName>
</protein>
<reference evidence="2 3" key="1">
    <citation type="submission" date="2021-03" db="EMBL/GenBank/DDBJ databases">
        <title>Genomic Encyclopedia of Type Strains, Phase IV (KMG-IV): sequencing the most valuable type-strain genomes for metagenomic binning, comparative biology and taxonomic classification.</title>
        <authorList>
            <person name="Goeker M."/>
        </authorList>
    </citation>
    <scope>NUCLEOTIDE SEQUENCE [LARGE SCALE GENOMIC DNA]</scope>
    <source>
        <strain evidence="2 3">DSM 23491</strain>
    </source>
</reference>
<keyword evidence="3" id="KW-1185">Reference proteome</keyword>
<accession>A0ABS4H2U5</accession>
<dbReference type="RefSeq" id="WP_209848093.1">
    <property type="nucleotide sequence ID" value="NZ_CBCRVE010000003.1"/>
</dbReference>
<feature type="region of interest" description="Disordered" evidence="1">
    <location>
        <begin position="245"/>
        <end position="295"/>
    </location>
</feature>
<name>A0ABS4H2U5_9BACL</name>
<evidence type="ECO:0000256" key="1">
    <source>
        <dbReference type="SAM" id="MobiDB-lite"/>
    </source>
</evidence>
<organism evidence="2 3">
    <name type="scientific">Paenibacillus sediminis</name>
    <dbReference type="NCBI Taxonomy" id="664909"/>
    <lineage>
        <taxon>Bacteria</taxon>
        <taxon>Bacillati</taxon>
        <taxon>Bacillota</taxon>
        <taxon>Bacilli</taxon>
        <taxon>Bacillales</taxon>
        <taxon>Paenibacillaceae</taxon>
        <taxon>Paenibacillus</taxon>
    </lineage>
</organism>
<gene>
    <name evidence="2" type="ORF">J2Z20_001725</name>
</gene>